<proteinExistence type="predicted"/>
<dbReference type="PANTHER" id="PTHR33678">
    <property type="entry name" value="BLL1576 PROTEIN"/>
    <property type="match status" value="1"/>
</dbReference>
<feature type="domain" description="Transposase IS66 C-terminal" evidence="4">
    <location>
        <begin position="494"/>
        <end position="531"/>
    </location>
</feature>
<evidence type="ECO:0000259" key="2">
    <source>
        <dbReference type="Pfam" id="PF13005"/>
    </source>
</evidence>
<dbReference type="AlphaFoldDB" id="A0A2T4YLE9"/>
<keyword evidence="6" id="KW-1185">Reference proteome</keyword>
<dbReference type="InterPro" id="IPR052344">
    <property type="entry name" value="Transposase-related"/>
</dbReference>
<dbReference type="Pfam" id="PF13817">
    <property type="entry name" value="DDE_Tnp_IS66_C"/>
    <property type="match status" value="1"/>
</dbReference>
<dbReference type="InterPro" id="IPR039552">
    <property type="entry name" value="IS66_C"/>
</dbReference>
<gene>
    <name evidence="5" type="ORF">C8P69_1398</name>
</gene>
<sequence>MFLAERAARLAERDARIAAEEKASSATVRADLAEADAIRAKSAASANGAMITYLQLMIEKLKRELYGQSSERGTQKLDQLQLQLEECEAAATVDEVAAILASSTATHRRRPVRKPFPDHLPRERVVLPAPTSCPCCGSARLSKLGEDVTETLELVPRQWKVIQTVREKFACRACETITQEPAPFHPTPRGFVGPNLLATILFEKFGQHQPLNRQSERYAREGIDLSVSTLADQVGAATSALQPLHALIAAHVLAAERLHGDDTTVPILAKGKTDTGRIWTYVRDDRPFGGADPPAALYFASKDRRQEHPDGHLRGWRGILQADAYGGYNGLYDPRRPEGPVTSALCWSHARRGFYELADIAAKARRGSAAAISPIALEAVKRIDAIFAIEREINGRSPEERVRAHQEAAKPLVDDLATWLQAQRGTLSRSATVAKPIDYMLKRWDRFAAFLDDGRICLTNNAAERALRGFALGRKAWLFAGSDRGAERAAAMATLIETAKLNGIDPQAWLADVLARIAAIPQSRLPELLPWNWQPLGPATARQAA</sequence>
<evidence type="ECO:0000259" key="3">
    <source>
        <dbReference type="Pfam" id="PF13007"/>
    </source>
</evidence>
<dbReference type="RefSeq" id="WP_245902216.1">
    <property type="nucleotide sequence ID" value="NZ_PZZL01000039.1"/>
</dbReference>
<dbReference type="InterPro" id="IPR004291">
    <property type="entry name" value="Transposase_IS66_central"/>
</dbReference>
<evidence type="ECO:0000313" key="6">
    <source>
        <dbReference type="Proteomes" id="UP000241808"/>
    </source>
</evidence>
<dbReference type="InterPro" id="IPR024463">
    <property type="entry name" value="Transposase_TnpC_homeodom"/>
</dbReference>
<evidence type="ECO:0000259" key="4">
    <source>
        <dbReference type="Pfam" id="PF13817"/>
    </source>
</evidence>
<dbReference type="InterPro" id="IPR024474">
    <property type="entry name" value="Znf_dom_IS66"/>
</dbReference>
<name>A0A2T4YLE9_9HYPH</name>
<dbReference type="NCBIfam" id="NF033517">
    <property type="entry name" value="transpos_IS66"/>
    <property type="match status" value="1"/>
</dbReference>
<protein>
    <submittedName>
        <fullName evidence="5">Transposase</fullName>
    </submittedName>
</protein>
<dbReference type="Pfam" id="PF03050">
    <property type="entry name" value="DDE_Tnp_IS66"/>
    <property type="match status" value="1"/>
</dbReference>
<dbReference type="Pfam" id="PF13007">
    <property type="entry name" value="LZ_Tnp_IS66"/>
    <property type="match status" value="1"/>
</dbReference>
<dbReference type="PANTHER" id="PTHR33678:SF1">
    <property type="entry name" value="BLL1576 PROTEIN"/>
    <property type="match status" value="1"/>
</dbReference>
<comment type="caution">
    <text evidence="5">The sequence shown here is derived from an EMBL/GenBank/DDBJ whole genome shotgun (WGS) entry which is preliminary data.</text>
</comment>
<accession>A0A2T4YLE9</accession>
<evidence type="ECO:0000259" key="1">
    <source>
        <dbReference type="Pfam" id="PF03050"/>
    </source>
</evidence>
<dbReference type="Proteomes" id="UP000241808">
    <property type="component" value="Unassembled WGS sequence"/>
</dbReference>
<feature type="domain" description="Transposase IS66 central" evidence="1">
    <location>
        <begin position="190"/>
        <end position="487"/>
    </location>
</feature>
<organism evidence="5 6">
    <name type="scientific">Phreatobacter oligotrophus</name>
    <dbReference type="NCBI Taxonomy" id="1122261"/>
    <lineage>
        <taxon>Bacteria</taxon>
        <taxon>Pseudomonadati</taxon>
        <taxon>Pseudomonadota</taxon>
        <taxon>Alphaproteobacteria</taxon>
        <taxon>Hyphomicrobiales</taxon>
        <taxon>Phreatobacteraceae</taxon>
        <taxon>Phreatobacter</taxon>
    </lineage>
</organism>
<feature type="domain" description="Transposase IS66 zinc-finger binding" evidence="2">
    <location>
        <begin position="130"/>
        <end position="175"/>
    </location>
</feature>
<dbReference type="EMBL" id="PZZL01000039">
    <property type="protein sequence ID" value="PTM43964.1"/>
    <property type="molecule type" value="Genomic_DNA"/>
</dbReference>
<dbReference type="Pfam" id="PF13005">
    <property type="entry name" value="zf-IS66"/>
    <property type="match status" value="1"/>
</dbReference>
<reference evidence="5 6" key="1">
    <citation type="submission" date="2018-04" db="EMBL/GenBank/DDBJ databases">
        <title>Genomic Encyclopedia of Archaeal and Bacterial Type Strains, Phase II (KMG-II): from individual species to whole genera.</title>
        <authorList>
            <person name="Goeker M."/>
        </authorList>
    </citation>
    <scope>NUCLEOTIDE SEQUENCE [LARGE SCALE GENOMIC DNA]</scope>
    <source>
        <strain evidence="5 6">DSM 25521</strain>
    </source>
</reference>
<feature type="domain" description="Transposase TnpC homeodomain" evidence="3">
    <location>
        <begin position="54"/>
        <end position="125"/>
    </location>
</feature>
<evidence type="ECO:0000313" key="5">
    <source>
        <dbReference type="EMBL" id="PTM43964.1"/>
    </source>
</evidence>